<evidence type="ECO:0000313" key="1">
    <source>
        <dbReference type="EMBL" id="KAI0093930.1"/>
    </source>
</evidence>
<dbReference type="EMBL" id="MU274901">
    <property type="protein sequence ID" value="KAI0093930.1"/>
    <property type="molecule type" value="Genomic_DNA"/>
</dbReference>
<protein>
    <submittedName>
        <fullName evidence="1">Uncharacterized protein</fullName>
    </submittedName>
</protein>
<accession>A0ACB8UIJ7</accession>
<sequence length="235" mass="27097">MSERLASFKGPSTPAPSPSKAKQVKIPRQPQSPARPTESTYHRKLRTLLQELRAVTENWDEIVLVDGLKAAKSLVDARTDLDNDLSTVPAGIQPKYRLVQPKLDLMEARIAQLDIVIQNLKRQFNKMHLIIENIERLLYDAHKTRGWQFVLEPLWATWSLEKFATSIPTILVPYHRSLEMHKDIVDTLRSHSVSFETSREAVTNWVSQPQLQEGSWDAHWEDLCDVEIERWNSAK</sequence>
<name>A0ACB8UIJ7_9APHY</name>
<keyword evidence="2" id="KW-1185">Reference proteome</keyword>
<gene>
    <name evidence="1" type="ORF">BDY19DRAFT_919643</name>
</gene>
<organism evidence="1 2">
    <name type="scientific">Irpex rosettiformis</name>
    <dbReference type="NCBI Taxonomy" id="378272"/>
    <lineage>
        <taxon>Eukaryota</taxon>
        <taxon>Fungi</taxon>
        <taxon>Dikarya</taxon>
        <taxon>Basidiomycota</taxon>
        <taxon>Agaricomycotina</taxon>
        <taxon>Agaricomycetes</taxon>
        <taxon>Polyporales</taxon>
        <taxon>Irpicaceae</taxon>
        <taxon>Irpex</taxon>
    </lineage>
</organism>
<reference evidence="1" key="1">
    <citation type="journal article" date="2021" name="Environ. Microbiol.">
        <title>Gene family expansions and transcriptome signatures uncover fungal adaptations to wood decay.</title>
        <authorList>
            <person name="Hage H."/>
            <person name="Miyauchi S."/>
            <person name="Viragh M."/>
            <person name="Drula E."/>
            <person name="Min B."/>
            <person name="Chaduli D."/>
            <person name="Navarro D."/>
            <person name="Favel A."/>
            <person name="Norest M."/>
            <person name="Lesage-Meessen L."/>
            <person name="Balint B."/>
            <person name="Merenyi Z."/>
            <person name="de Eugenio L."/>
            <person name="Morin E."/>
            <person name="Martinez A.T."/>
            <person name="Baldrian P."/>
            <person name="Stursova M."/>
            <person name="Martinez M.J."/>
            <person name="Novotny C."/>
            <person name="Magnuson J.K."/>
            <person name="Spatafora J.W."/>
            <person name="Maurice S."/>
            <person name="Pangilinan J."/>
            <person name="Andreopoulos W."/>
            <person name="LaButti K."/>
            <person name="Hundley H."/>
            <person name="Na H."/>
            <person name="Kuo A."/>
            <person name="Barry K."/>
            <person name="Lipzen A."/>
            <person name="Henrissat B."/>
            <person name="Riley R."/>
            <person name="Ahrendt S."/>
            <person name="Nagy L.G."/>
            <person name="Grigoriev I.V."/>
            <person name="Martin F."/>
            <person name="Rosso M.N."/>
        </authorList>
    </citation>
    <scope>NUCLEOTIDE SEQUENCE</scope>
    <source>
        <strain evidence="1">CBS 384.51</strain>
    </source>
</reference>
<evidence type="ECO:0000313" key="2">
    <source>
        <dbReference type="Proteomes" id="UP001055072"/>
    </source>
</evidence>
<proteinExistence type="predicted"/>
<comment type="caution">
    <text evidence="1">The sequence shown here is derived from an EMBL/GenBank/DDBJ whole genome shotgun (WGS) entry which is preliminary data.</text>
</comment>
<dbReference type="Proteomes" id="UP001055072">
    <property type="component" value="Unassembled WGS sequence"/>
</dbReference>